<dbReference type="InterPro" id="IPR036397">
    <property type="entry name" value="RNaseH_sf"/>
</dbReference>
<sequence length="234" mass="27153">MMLTIAKESEVHKKDGGEKTSGRRPVNKRFDPKYTKGTVKFGGGNIMVWGCFSWHGLGPLRLVNGKMDRFQYQQIFSETMLSHLEHLENSHPDENLIFQQDNDPSTRPRHHKMAPGQQRRCYAMARSISRPKSIENLWYEAERRMYLFPIILRCAIVLVPHLLKNWNRIEDISLPAGGSVIPFLWKRGIIHPHQKKTLVMRVCNSLQHASLPLYLSLLLCYVYGCVRQTTLLKE</sequence>
<keyword evidence="2" id="KW-1185">Reference proteome</keyword>
<dbReference type="AlphaFoldDB" id="A0A915ED36"/>
<dbReference type="Gene3D" id="3.30.420.10">
    <property type="entry name" value="Ribonuclease H-like superfamily/Ribonuclease H"/>
    <property type="match status" value="1"/>
</dbReference>
<dbReference type="WBParaSite" id="jg5071">
    <property type="protein sequence ID" value="jg5071"/>
    <property type="gene ID" value="jg5071"/>
</dbReference>
<accession>A0A915ED36</accession>
<feature type="compositionally biased region" description="Basic and acidic residues" evidence="1">
    <location>
        <begin position="7"/>
        <end position="21"/>
    </location>
</feature>
<reference evidence="3" key="1">
    <citation type="submission" date="2022-11" db="UniProtKB">
        <authorList>
            <consortium name="WormBaseParasite"/>
        </authorList>
    </citation>
    <scope>IDENTIFICATION</scope>
</reference>
<dbReference type="GO" id="GO:0003676">
    <property type="term" value="F:nucleic acid binding"/>
    <property type="evidence" value="ECO:0007669"/>
    <property type="project" value="InterPro"/>
</dbReference>
<dbReference type="Proteomes" id="UP000887574">
    <property type="component" value="Unplaced"/>
</dbReference>
<evidence type="ECO:0000313" key="2">
    <source>
        <dbReference type="Proteomes" id="UP000887574"/>
    </source>
</evidence>
<feature type="region of interest" description="Disordered" evidence="1">
    <location>
        <begin position="1"/>
        <end position="31"/>
    </location>
</feature>
<protein>
    <submittedName>
        <fullName evidence="3">Transposase</fullName>
    </submittedName>
</protein>
<name>A0A915ED36_9BILA</name>
<proteinExistence type="predicted"/>
<organism evidence="2 3">
    <name type="scientific">Ditylenchus dipsaci</name>
    <dbReference type="NCBI Taxonomy" id="166011"/>
    <lineage>
        <taxon>Eukaryota</taxon>
        <taxon>Metazoa</taxon>
        <taxon>Ecdysozoa</taxon>
        <taxon>Nematoda</taxon>
        <taxon>Chromadorea</taxon>
        <taxon>Rhabditida</taxon>
        <taxon>Tylenchina</taxon>
        <taxon>Tylenchomorpha</taxon>
        <taxon>Sphaerularioidea</taxon>
        <taxon>Anguinidae</taxon>
        <taxon>Anguininae</taxon>
        <taxon>Ditylenchus</taxon>
    </lineage>
</organism>
<evidence type="ECO:0000256" key="1">
    <source>
        <dbReference type="SAM" id="MobiDB-lite"/>
    </source>
</evidence>
<evidence type="ECO:0000313" key="3">
    <source>
        <dbReference type="WBParaSite" id="jg5071"/>
    </source>
</evidence>